<name>A0ACB6R368_9PLEO</name>
<accession>A0ACB6R368</accession>
<gene>
    <name evidence="1" type="ORF">BDR25DRAFT_311957</name>
</gene>
<comment type="caution">
    <text evidence="1">The sequence shown here is derived from an EMBL/GenBank/DDBJ whole genome shotgun (WGS) entry which is preliminary data.</text>
</comment>
<evidence type="ECO:0000313" key="2">
    <source>
        <dbReference type="Proteomes" id="UP000799755"/>
    </source>
</evidence>
<protein>
    <submittedName>
        <fullName evidence="1">Uncharacterized protein</fullName>
    </submittedName>
</protein>
<reference evidence="1" key="1">
    <citation type="journal article" date="2020" name="Stud. Mycol.">
        <title>101 Dothideomycetes genomes: a test case for predicting lifestyles and emergence of pathogens.</title>
        <authorList>
            <person name="Haridas S."/>
            <person name="Albert R."/>
            <person name="Binder M."/>
            <person name="Bloem J."/>
            <person name="Labutti K."/>
            <person name="Salamov A."/>
            <person name="Andreopoulos B."/>
            <person name="Baker S."/>
            <person name="Barry K."/>
            <person name="Bills G."/>
            <person name="Bluhm B."/>
            <person name="Cannon C."/>
            <person name="Castanera R."/>
            <person name="Culley D."/>
            <person name="Daum C."/>
            <person name="Ezra D."/>
            <person name="Gonzalez J."/>
            <person name="Henrissat B."/>
            <person name="Kuo A."/>
            <person name="Liang C."/>
            <person name="Lipzen A."/>
            <person name="Lutzoni F."/>
            <person name="Magnuson J."/>
            <person name="Mondo S."/>
            <person name="Nolan M."/>
            <person name="Ohm R."/>
            <person name="Pangilinan J."/>
            <person name="Park H.-J."/>
            <person name="Ramirez L."/>
            <person name="Alfaro M."/>
            <person name="Sun H."/>
            <person name="Tritt A."/>
            <person name="Yoshinaga Y."/>
            <person name="Zwiers L.-H."/>
            <person name="Turgeon B."/>
            <person name="Goodwin S."/>
            <person name="Spatafora J."/>
            <person name="Crous P."/>
            <person name="Grigoriev I."/>
        </authorList>
    </citation>
    <scope>NUCLEOTIDE SEQUENCE</scope>
    <source>
        <strain evidence="1">ATCC 200398</strain>
    </source>
</reference>
<organism evidence="1 2">
    <name type="scientific">Lindgomyces ingoldianus</name>
    <dbReference type="NCBI Taxonomy" id="673940"/>
    <lineage>
        <taxon>Eukaryota</taxon>
        <taxon>Fungi</taxon>
        <taxon>Dikarya</taxon>
        <taxon>Ascomycota</taxon>
        <taxon>Pezizomycotina</taxon>
        <taxon>Dothideomycetes</taxon>
        <taxon>Pleosporomycetidae</taxon>
        <taxon>Pleosporales</taxon>
        <taxon>Lindgomycetaceae</taxon>
        <taxon>Lindgomyces</taxon>
    </lineage>
</organism>
<evidence type="ECO:0000313" key="1">
    <source>
        <dbReference type="EMBL" id="KAF2473764.1"/>
    </source>
</evidence>
<proteinExistence type="predicted"/>
<dbReference type="EMBL" id="MU003499">
    <property type="protein sequence ID" value="KAF2473764.1"/>
    <property type="molecule type" value="Genomic_DNA"/>
</dbReference>
<keyword evidence="2" id="KW-1185">Reference proteome</keyword>
<sequence>MIPVPNFEVKRILSGTLSSELDPGTTALLFTVQYLERKSRSRKLRQNEDTKSESQASMSRILGDLAKHGGGVTHGLSQGDMKTVSDKKLAVEESQQRMWREAEIRGEEWKTLFFRKKTDDEPLNSL</sequence>
<dbReference type="Proteomes" id="UP000799755">
    <property type="component" value="Unassembled WGS sequence"/>
</dbReference>